<organism evidence="1 2">
    <name type="scientific">Zasmidium cellare ATCC 36951</name>
    <dbReference type="NCBI Taxonomy" id="1080233"/>
    <lineage>
        <taxon>Eukaryota</taxon>
        <taxon>Fungi</taxon>
        <taxon>Dikarya</taxon>
        <taxon>Ascomycota</taxon>
        <taxon>Pezizomycotina</taxon>
        <taxon>Dothideomycetes</taxon>
        <taxon>Dothideomycetidae</taxon>
        <taxon>Mycosphaerellales</taxon>
        <taxon>Mycosphaerellaceae</taxon>
        <taxon>Zasmidium</taxon>
    </lineage>
</organism>
<evidence type="ECO:0000313" key="1">
    <source>
        <dbReference type="EMBL" id="KAF2168243.1"/>
    </source>
</evidence>
<dbReference type="RefSeq" id="XP_033669132.1">
    <property type="nucleotide sequence ID" value="XM_033805974.1"/>
</dbReference>
<gene>
    <name evidence="1" type="ORF">M409DRAFT_21681</name>
</gene>
<proteinExistence type="predicted"/>
<accession>A0A6A6CNM2</accession>
<evidence type="ECO:0000313" key="2">
    <source>
        <dbReference type="Proteomes" id="UP000799537"/>
    </source>
</evidence>
<name>A0A6A6CNM2_ZASCE</name>
<protein>
    <submittedName>
        <fullName evidence="1">Uncharacterized protein</fullName>
    </submittedName>
</protein>
<sequence>MDHPANATSVSRIKITESVKPNIFTTAGKHYFINGVMRCNNFPHITPMTEEQTEHFFEDYRTMTWDDLHHKWQQHAVKSNEETDRLIHGEEGIRAR</sequence>
<dbReference type="GeneID" id="54559246"/>
<reference evidence="1" key="1">
    <citation type="journal article" date="2020" name="Stud. Mycol.">
        <title>101 Dothideomycetes genomes: a test case for predicting lifestyles and emergence of pathogens.</title>
        <authorList>
            <person name="Haridas S."/>
            <person name="Albert R."/>
            <person name="Binder M."/>
            <person name="Bloem J."/>
            <person name="Labutti K."/>
            <person name="Salamov A."/>
            <person name="Andreopoulos B."/>
            <person name="Baker S."/>
            <person name="Barry K."/>
            <person name="Bills G."/>
            <person name="Bluhm B."/>
            <person name="Cannon C."/>
            <person name="Castanera R."/>
            <person name="Culley D."/>
            <person name="Daum C."/>
            <person name="Ezra D."/>
            <person name="Gonzalez J."/>
            <person name="Henrissat B."/>
            <person name="Kuo A."/>
            <person name="Liang C."/>
            <person name="Lipzen A."/>
            <person name="Lutzoni F."/>
            <person name="Magnuson J."/>
            <person name="Mondo S."/>
            <person name="Nolan M."/>
            <person name="Ohm R."/>
            <person name="Pangilinan J."/>
            <person name="Park H.-J."/>
            <person name="Ramirez L."/>
            <person name="Alfaro M."/>
            <person name="Sun H."/>
            <person name="Tritt A."/>
            <person name="Yoshinaga Y."/>
            <person name="Zwiers L.-H."/>
            <person name="Turgeon B."/>
            <person name="Goodwin S."/>
            <person name="Spatafora J."/>
            <person name="Crous P."/>
            <person name="Grigoriev I."/>
        </authorList>
    </citation>
    <scope>NUCLEOTIDE SEQUENCE</scope>
    <source>
        <strain evidence="1">ATCC 36951</strain>
    </source>
</reference>
<dbReference type="Proteomes" id="UP000799537">
    <property type="component" value="Unassembled WGS sequence"/>
</dbReference>
<keyword evidence="2" id="KW-1185">Reference proteome</keyword>
<dbReference type="EMBL" id="ML993591">
    <property type="protein sequence ID" value="KAF2168243.1"/>
    <property type="molecule type" value="Genomic_DNA"/>
</dbReference>
<dbReference type="AlphaFoldDB" id="A0A6A6CNM2"/>